<gene>
    <name evidence="1" type="ORF">SAMN05421847_0294</name>
</gene>
<dbReference type="OrthoDB" id="1247236at2"/>
<sequence>MKIFLISFLILLNFCDQKSQNNFSFREKKEVAIQEINKIPKEKISEMKNFLKNKKYNKDLVIFINFKINSGKNRFFLYDLKGDKILEAGLVAHGSGSEVAGKSELQFSNIENSYQSSLGKYAIQNSYNGTFGKAYRLKGLEKSNSNAMKRSIVLHSYSSVPDAELETPIVRSLGCPMLSPNFFKTISKYLDQSKKPIIIDAYY</sequence>
<dbReference type="PANTHER" id="PTHR38477">
    <property type="entry name" value="HYPOTHETICAL EXPORTED PROTEIN"/>
    <property type="match status" value="1"/>
</dbReference>
<evidence type="ECO:0000313" key="1">
    <source>
        <dbReference type="EMBL" id="SEF55125.1"/>
    </source>
</evidence>
<dbReference type="Proteomes" id="UP000236738">
    <property type="component" value="Unassembled WGS sequence"/>
</dbReference>
<dbReference type="InterPro" id="IPR032676">
    <property type="entry name" value="YkuD_2"/>
</dbReference>
<protein>
    <submittedName>
        <fullName evidence="1">L,D-transpeptidase catalytic domain</fullName>
    </submittedName>
</protein>
<reference evidence="2" key="1">
    <citation type="submission" date="2016-10" db="EMBL/GenBank/DDBJ databases">
        <authorList>
            <person name="Varghese N."/>
            <person name="Submissions S."/>
        </authorList>
    </citation>
    <scope>NUCLEOTIDE SEQUENCE [LARGE SCALE GENOMIC DNA]</scope>
    <source>
        <strain evidence="2">DSM 21580</strain>
    </source>
</reference>
<proteinExistence type="predicted"/>
<dbReference type="PANTHER" id="PTHR38477:SF1">
    <property type="entry name" value="MUREIN L,D-TRANSPEPTIDASE CATALYTIC DOMAIN FAMILY PROTEIN"/>
    <property type="match status" value="1"/>
</dbReference>
<evidence type="ECO:0000313" key="2">
    <source>
        <dbReference type="Proteomes" id="UP000236738"/>
    </source>
</evidence>
<dbReference type="Pfam" id="PF13645">
    <property type="entry name" value="YkuD_2"/>
    <property type="match status" value="1"/>
</dbReference>
<dbReference type="EMBL" id="FNUS01000001">
    <property type="protein sequence ID" value="SEF55125.1"/>
    <property type="molecule type" value="Genomic_DNA"/>
</dbReference>
<name>A0A1H5SX90_9FLAO</name>
<organism evidence="1 2">
    <name type="scientific">Halpernia humi</name>
    <dbReference type="NCBI Taxonomy" id="493375"/>
    <lineage>
        <taxon>Bacteria</taxon>
        <taxon>Pseudomonadati</taxon>
        <taxon>Bacteroidota</taxon>
        <taxon>Flavobacteriia</taxon>
        <taxon>Flavobacteriales</taxon>
        <taxon>Weeksellaceae</taxon>
        <taxon>Chryseobacterium group</taxon>
        <taxon>Halpernia</taxon>
    </lineage>
</organism>
<dbReference type="AlphaFoldDB" id="A0A1H5SX90"/>
<accession>A0A1H5SX90</accession>
<keyword evidence="2" id="KW-1185">Reference proteome</keyword>